<comment type="caution">
    <text evidence="2">The sequence shown here is derived from an EMBL/GenBank/DDBJ whole genome shotgun (WGS) entry which is preliminary data.</text>
</comment>
<reference evidence="2" key="1">
    <citation type="submission" date="2018-11" db="EMBL/GenBank/DDBJ databases">
        <authorList>
            <person name="Alioto T."/>
            <person name="Alioto T."/>
        </authorList>
    </citation>
    <scope>NUCLEOTIDE SEQUENCE</scope>
</reference>
<organism evidence="2 3">
    <name type="scientific">Mytilus galloprovincialis</name>
    <name type="common">Mediterranean mussel</name>
    <dbReference type="NCBI Taxonomy" id="29158"/>
    <lineage>
        <taxon>Eukaryota</taxon>
        <taxon>Metazoa</taxon>
        <taxon>Spiralia</taxon>
        <taxon>Lophotrochozoa</taxon>
        <taxon>Mollusca</taxon>
        <taxon>Bivalvia</taxon>
        <taxon>Autobranchia</taxon>
        <taxon>Pteriomorphia</taxon>
        <taxon>Mytilida</taxon>
        <taxon>Mytiloidea</taxon>
        <taxon>Mytilidae</taxon>
        <taxon>Mytilinae</taxon>
        <taxon>Mytilus</taxon>
    </lineage>
</organism>
<dbReference type="PANTHER" id="PTHR47027">
    <property type="entry name" value="REVERSE TRANSCRIPTASE DOMAIN-CONTAINING PROTEIN"/>
    <property type="match status" value="1"/>
</dbReference>
<dbReference type="SUPFAM" id="SSF56672">
    <property type="entry name" value="DNA/RNA polymerases"/>
    <property type="match status" value="1"/>
</dbReference>
<gene>
    <name evidence="2" type="ORF">MGAL_10B094524</name>
</gene>
<dbReference type="PROSITE" id="PS50878">
    <property type="entry name" value="RT_POL"/>
    <property type="match status" value="1"/>
</dbReference>
<evidence type="ECO:0000259" key="1">
    <source>
        <dbReference type="PROSITE" id="PS50878"/>
    </source>
</evidence>
<dbReference type="InterPro" id="IPR043502">
    <property type="entry name" value="DNA/RNA_pol_sf"/>
</dbReference>
<accession>A0A8B6E1J6</accession>
<dbReference type="Proteomes" id="UP000596742">
    <property type="component" value="Unassembled WGS sequence"/>
</dbReference>
<dbReference type="Pfam" id="PF00078">
    <property type="entry name" value="RVT_1"/>
    <property type="match status" value="1"/>
</dbReference>
<dbReference type="PANTHER" id="PTHR47027:SF25">
    <property type="entry name" value="REVERSE TRANSCRIPTASE DOMAIN-CONTAINING PROTEIN"/>
    <property type="match status" value="1"/>
</dbReference>
<dbReference type="InterPro" id="IPR000477">
    <property type="entry name" value="RT_dom"/>
</dbReference>
<proteinExistence type="predicted"/>
<dbReference type="EMBL" id="UYJE01004304">
    <property type="protein sequence ID" value="VDI26971.1"/>
    <property type="molecule type" value="Genomic_DNA"/>
</dbReference>
<keyword evidence="3" id="KW-1185">Reference proteome</keyword>
<dbReference type="CDD" id="cd01650">
    <property type="entry name" value="RT_nLTR_like"/>
    <property type="match status" value="1"/>
</dbReference>
<dbReference type="AlphaFoldDB" id="A0A8B6E1J6"/>
<sequence>MIRENIIDNIAKSAEEAANRGEQNKLYMLSKKISNSSMRGNRPVKSKEGHVITSEKEQLERWKEHFEEILNAKDPPVLADIHPSDVVDMNIEPPTIEEIIKSIKALSNGKAPGIDNIQAELLKTDVGTIAKVFCHLFTKIWNREEIPTDWQKGIIIKLSKKGNLEECENWRGITLLSVPGKVLCRIIINRIKDAIDNILRKEQAGFRRGRGCINQIFILRNIIEQCIEWNSPLFINFIDFRRAFDTIHRETLKKIMANYGIPGKIIRMVQAFYDNFSCVVEHEGKHSEWFHIKSGVRQGCVMSGFLFLLVIDWTMKQTTQKKRGINWGRLQVLEDLDFADDIALLSATRTQLQAKTDDIQKIAKTTGLEINKKKSKIMCVKANNIQPITLNNEEIEIVDSFTYLGSVIDTNDNATADIRNRIKKARAAYYKLRKIWTSNQYSRKHQNENL</sequence>
<evidence type="ECO:0000313" key="3">
    <source>
        <dbReference type="Proteomes" id="UP000596742"/>
    </source>
</evidence>
<dbReference type="OrthoDB" id="10070415at2759"/>
<protein>
    <submittedName>
        <fullName evidence="2">Blast:Craniofacial development protein 2</fullName>
    </submittedName>
</protein>
<evidence type="ECO:0000313" key="2">
    <source>
        <dbReference type="EMBL" id="VDI26971.1"/>
    </source>
</evidence>
<feature type="domain" description="Reverse transcriptase" evidence="1">
    <location>
        <begin position="139"/>
        <end position="408"/>
    </location>
</feature>
<name>A0A8B6E1J6_MYTGA</name>